<keyword evidence="2" id="KW-1185">Reference proteome</keyword>
<gene>
    <name evidence="1" type="ORF">FHL15_006981</name>
</gene>
<evidence type="ECO:0000313" key="2">
    <source>
        <dbReference type="Proteomes" id="UP000319160"/>
    </source>
</evidence>
<dbReference type="Pfam" id="PF00106">
    <property type="entry name" value="adh_short"/>
    <property type="match status" value="2"/>
</dbReference>
<dbReference type="Proteomes" id="UP000319160">
    <property type="component" value="Unassembled WGS sequence"/>
</dbReference>
<dbReference type="EMBL" id="VFLP01000039">
    <property type="protein sequence ID" value="TRX92114.1"/>
    <property type="molecule type" value="Genomic_DNA"/>
</dbReference>
<reference evidence="2" key="1">
    <citation type="submission" date="2019-06" db="EMBL/GenBank/DDBJ databases">
        <title>Draft genome sequence of the griseofulvin-producing fungus Xylaria cubensis strain G536.</title>
        <authorList>
            <person name="Mead M.E."/>
            <person name="Raja H.A."/>
            <person name="Steenwyk J.L."/>
            <person name="Knowles S.L."/>
            <person name="Oberlies N.H."/>
            <person name="Rokas A."/>
        </authorList>
    </citation>
    <scope>NUCLEOTIDE SEQUENCE [LARGE SCALE GENOMIC DNA]</scope>
    <source>
        <strain evidence="2">G536</strain>
    </source>
</reference>
<accession>A0A553HVX8</accession>
<name>A0A553HVX8_9PEZI</name>
<proteinExistence type="predicted"/>
<dbReference type="InterPro" id="IPR002347">
    <property type="entry name" value="SDR_fam"/>
</dbReference>
<sequence length="557" mass="59631">MAGAGKKLTWLVTGSSNGIGLALVKYILSTGDNVIATSRNPAKTPELVKEIESHPNGKWIALDISWSQDKITEAIGEADAVFEGGITTIVNNAAFGIAGAIEDIPEEDAKAEFDTNVWGTLRVCKAILPRMRQRGSGTIVQISSVLGLAVLPALAISEALSQETSSFGIRTLIVNLGTFRTNFLSPGAMPVIEPSEPYKSPHVVAGGIQHERDKDGKQLGDPEKAVKIIHDAVSGNDPKLAKVLRLPIGEDAWALATGRMNQVRSDFDVSKLLALQMLWGIGLLNMSVYVITGASRGIGFEFLKQLSKDSENLVVGLVRDKAATEKKVTAELGDRPNIHILHADLTKYVSLKQAAADTSEIVGERGIDYLVANGGIVSYLDGFGPIGTLKDKVEELEAVSAELSQTNVVGNIHLFNLFLPMVMKGKAKKVISISTGLADLDLTNEVEVDVGALYAASKAALNIIVAKYNVQYKKDGVLFMSISPGVVETGHYANATPEEIQGLMEFLGKITTYAPHFKGPISTEESVRCIKSVWEKASIENGDGGSFVSHLGTKQWV</sequence>
<dbReference type="SUPFAM" id="SSF51735">
    <property type="entry name" value="NAD(P)-binding Rossmann-fold domains"/>
    <property type="match status" value="2"/>
</dbReference>
<dbReference type="AlphaFoldDB" id="A0A553HVX8"/>
<dbReference type="Gene3D" id="3.40.50.720">
    <property type="entry name" value="NAD(P)-binding Rossmann-like Domain"/>
    <property type="match status" value="2"/>
</dbReference>
<dbReference type="InterPro" id="IPR052184">
    <property type="entry name" value="SDR_enzymes"/>
</dbReference>
<evidence type="ECO:0000313" key="1">
    <source>
        <dbReference type="EMBL" id="TRX92114.1"/>
    </source>
</evidence>
<comment type="caution">
    <text evidence="1">The sequence shown here is derived from an EMBL/GenBank/DDBJ whole genome shotgun (WGS) entry which is preliminary data.</text>
</comment>
<dbReference type="PANTHER" id="PTHR45458:SF3">
    <property type="entry name" value="CHAIN DEHYDROGENASE (ATSC), PUTATIVE-RELATED"/>
    <property type="match status" value="1"/>
</dbReference>
<protein>
    <submittedName>
        <fullName evidence="1">Uncharacterized protein</fullName>
    </submittedName>
</protein>
<dbReference type="OrthoDB" id="7289984at2759"/>
<dbReference type="GO" id="GO:0016616">
    <property type="term" value="F:oxidoreductase activity, acting on the CH-OH group of donors, NAD or NADP as acceptor"/>
    <property type="evidence" value="ECO:0007669"/>
    <property type="project" value="TreeGrafter"/>
</dbReference>
<dbReference type="PRINTS" id="PR00081">
    <property type="entry name" value="GDHRDH"/>
</dbReference>
<dbReference type="PANTHER" id="PTHR45458">
    <property type="entry name" value="SHORT-CHAIN DEHYDROGENASE/REDUCTASE SDR"/>
    <property type="match status" value="1"/>
</dbReference>
<dbReference type="InterPro" id="IPR036291">
    <property type="entry name" value="NAD(P)-bd_dom_sf"/>
</dbReference>
<organism evidence="1 2">
    <name type="scientific">Xylaria flabelliformis</name>
    <dbReference type="NCBI Taxonomy" id="2512241"/>
    <lineage>
        <taxon>Eukaryota</taxon>
        <taxon>Fungi</taxon>
        <taxon>Dikarya</taxon>
        <taxon>Ascomycota</taxon>
        <taxon>Pezizomycotina</taxon>
        <taxon>Sordariomycetes</taxon>
        <taxon>Xylariomycetidae</taxon>
        <taxon>Xylariales</taxon>
        <taxon>Xylariaceae</taxon>
        <taxon>Xylaria</taxon>
    </lineage>
</organism>